<feature type="domain" description="LysM" evidence="4">
    <location>
        <begin position="6783"/>
        <end position="6830"/>
    </location>
</feature>
<keyword evidence="3" id="KW-0812">Transmembrane</keyword>
<dbReference type="Pfam" id="PF13517">
    <property type="entry name" value="FG-GAP_3"/>
    <property type="match status" value="2"/>
</dbReference>
<dbReference type="KEGG" id="cari:FNU76_04860"/>
<dbReference type="InterPro" id="IPR028994">
    <property type="entry name" value="Integrin_alpha_N"/>
</dbReference>
<dbReference type="Gene3D" id="2.40.128.340">
    <property type="match status" value="2"/>
</dbReference>
<keyword evidence="3" id="KW-1133">Transmembrane helix</keyword>
<dbReference type="InterPro" id="IPR056823">
    <property type="entry name" value="TEN-like_YD-shell"/>
</dbReference>
<dbReference type="Gene3D" id="3.10.350.10">
    <property type="entry name" value="LysM domain"/>
    <property type="match status" value="2"/>
</dbReference>
<accession>A0A516SC59</accession>
<dbReference type="RefSeq" id="WP_143856658.1">
    <property type="nucleotide sequence ID" value="NZ_CP041730.1"/>
</dbReference>
<dbReference type="CDD" id="cd00118">
    <property type="entry name" value="LysM"/>
    <property type="match status" value="2"/>
</dbReference>
<feature type="transmembrane region" description="Helical" evidence="3">
    <location>
        <begin position="6875"/>
        <end position="6901"/>
    </location>
</feature>
<evidence type="ECO:0000256" key="2">
    <source>
        <dbReference type="ARBA" id="ARBA00022737"/>
    </source>
</evidence>
<proteinExistence type="predicted"/>
<keyword evidence="6" id="KW-1185">Reference proteome</keyword>
<dbReference type="SUPFAM" id="SSF69318">
    <property type="entry name" value="Integrin alpha N-terminal domain"/>
    <property type="match status" value="2"/>
</dbReference>
<evidence type="ECO:0000256" key="3">
    <source>
        <dbReference type="SAM" id="Phobius"/>
    </source>
</evidence>
<dbReference type="InterPro" id="IPR050708">
    <property type="entry name" value="T6SS_VgrG/RHS"/>
</dbReference>
<evidence type="ECO:0000259" key="4">
    <source>
        <dbReference type="PROSITE" id="PS51782"/>
    </source>
</evidence>
<dbReference type="PROSITE" id="PS51782">
    <property type="entry name" value="LYSM"/>
    <property type="match status" value="2"/>
</dbReference>
<keyword evidence="3" id="KW-0472">Membrane</keyword>
<dbReference type="InterPro" id="IPR031325">
    <property type="entry name" value="RHS_repeat"/>
</dbReference>
<dbReference type="InterPro" id="IPR006530">
    <property type="entry name" value="YD"/>
</dbReference>
<reference evidence="6" key="1">
    <citation type="submission" date="2019-07" db="EMBL/GenBank/DDBJ databases">
        <title>Chitinimonas sp. nov., isolated from Ny-Alesund, arctica soil.</title>
        <authorList>
            <person name="Xu Q."/>
            <person name="Peng F."/>
        </authorList>
    </citation>
    <scope>NUCLEOTIDE SEQUENCE [LARGE SCALE GENOMIC DNA]</scope>
    <source>
        <strain evidence="6">R3-44</strain>
    </source>
</reference>
<evidence type="ECO:0000313" key="6">
    <source>
        <dbReference type="Proteomes" id="UP000317550"/>
    </source>
</evidence>
<feature type="domain" description="LysM" evidence="4">
    <location>
        <begin position="7192"/>
        <end position="7246"/>
    </location>
</feature>
<evidence type="ECO:0000256" key="1">
    <source>
        <dbReference type="ARBA" id="ARBA00022729"/>
    </source>
</evidence>
<dbReference type="PANTHER" id="PTHR32305:SF15">
    <property type="entry name" value="PROTEIN RHSA-RELATED"/>
    <property type="match status" value="1"/>
</dbReference>
<keyword evidence="2" id="KW-0677">Repeat</keyword>
<dbReference type="InterPro" id="IPR036779">
    <property type="entry name" value="LysM_dom_sf"/>
</dbReference>
<dbReference type="OrthoDB" id="3881096at2"/>
<sequence length="7695" mass="826603">MVTIVAGQDTALFNGTVARLGAGSGIEAIGQAGEGVAINIARGNLVVQRRDEILQGKGLASDVLRTYNSQAKFSDDNADAWWLGGYRLLRNLTGTVNTIGSKIERITADGSVQAFGYVAAAGGQPARYVSQDGDGAHDSLSYDGSTWTWQDGSSRLQERYQLDGSVYRLNQVKDAAGNTVGYSFSNGLLTRTVHANGDSVDYVYTGRNLSQEKLTRADGGIVSRTYYHYDAQNRLDEVKVDLTPDDNSIADGKVYLLAYTYDGSSNRLASISQTDGSKLSFTYKLVATDDYRVETVTDGLGQITRFAYDLATRTTTVTDPLSYATRYRYDAQNRLVEINGPTVDGLVQKLLYVYDVDGNLSHSSDALGNAVTYSYDANGNQLSQQSNAGVRIERSYDAANQLLTETRFRTPDPDGAGSGLAGAPATTRYSYDAKQNLRFMVSAEGRVTEYRYDGFGQRSSQLSYLASVYPLGALAKHAAPSEAELAAWAASQPASQLKREDYSYDARGQRKDLVRYTAVDNVGAGVSAGSSKTSYTYDLSGRLLTQVDASGRQLSHGYDGLGRLLSTLDSGVPATSTLHQYDDAGRRIIHTQRNGRIDTDSYDLAGQLIGTIQGGAGPVQYRYDANGNRVALIDADGVLTRSVYDGNNRLRYSISATGAVVEQRYDAAGRPTQQVAYATPLADTGTMALSLATMQALPRSADDRNSYQLYDVAGRLAKQVDAEGFVTEWRYDGAGQLLQETRYETRTASTVTATSTAESVLVTPAAGDRTVRSFYDADGKLLGQLDAEGFLSLNEYDSAGRLVHSIRFATASPLASRVSGTLASLTPAAAPADQHDWYLYDGQDRVQAKVDAEGYLTELQYDTLGNKTKEIAYATAVNSANLAIGKTLANIKPATSGQDQVKQFSYTPRGELATETAIDGTVTRYSYNSAGQLIRKDAAYNDTFQLRSDIVEYDLLGRVTRELSSQGVALLEQDGTAVRAERKRLGYPELLANLTAANKTAISDSYAIRHDYDSAGRRIVSTDGRGNKTRFYYDAVGRLVYSLNGLGEISKTEYDAFGQVSATRLGINRLPPAVLAGLNGGLLTTAINSLIWSSASLEDRTSKTSYTLRGQVKDALDSLGNTTSQRYNAFGELAGSTAPIEAGRTLVSSYSYDRRGLRLQSVADVGGLNATTSSQYDAFGRQIAGTDARGKTSTSAFDRLGRTVLVTDPNNATRKSSYDAFDRVLTQTDALGHTTSFSYDNATRRITVTTAEGIVSSSERNRHGEIVTLSDGKGQQTRYNYDADGQLTRVTDGLGQSSDKAYDAAGNLVQTTDANGTVTLYSFDAANRQFKRQVDPAGLNLTTSYTFDGRGRTVTATDAKGTVTRNEYDRNGQLKAVVVDDGAGKLNLRTEYSYDAQGHTLSVTQGAGKPEAQTTQYVYDNLGRRTQEIVDPAGLKLTTRYEYNRADQVIAKRDALGNTSRFVYDAAGQLTHSIDPLGAVVSQQYDAAGRVSRTVAYAKTVNLSALPVLADAMVGYSASQIDALLSTDPADRINRTVYDKDGRAIYNVDALGAVTELRYDAAGKLISRLDYAKQVVGNWTSRAELQAILVGAAYAGDANNRVSHSVFDAAGQVVYSVDPLGNVIGSSYDGNGNLTSQTRYALAHATPASLTAGSSILRSENDQITYYVYDNANRRIGQIDAAGATTEYSYDAVGKLIKTTSYASLAWDKSQSYDILAQGDFNGDGNTDLYVNSRTLGGVQHILYGTDNGGFSDYVVPPLHFSWSGYQVLATGDFNGDGRTDLYLNYANLGGGAAQHIWYGQANGGFADTSVTKLDASWSGYKIMATGDFNGDGKTDLYLNTSNLAGGNRQHIWYGQSGTGFSDTSLNALDAGWVDYQVLASGDFNGDGKTDLYLNRGNLGSGAAQHIWYGGASGFNDQTVAGLAAGWTDYQVLASGDFDGDGKTDLYLNSSNLGGGKTQHIWYGQASTGFIDKSLPALHASWAGYQVLANGDFNNDGKTDLYLNTASLSSGAVQHFWYGQAANGGFSDISQSPLDVTAFKGYQVLATGNFDGAGGKEVLLGNRGAASLHASLRLWQGNGTQGFSNTSPLLRPNWRSYVETLPKLSPEKNRSTQYVYDAAGRQIYAVDAVGAVTETRYDAAGNVSSRIAYAAAVQIPSIGSSDGKTLTFKGLQAVIKGTTFANVNPAKTYKIRATLRQLSGTGSVYVGVVGKDGTGKELSNSGFATFSYAAAAGVPLTPEMGWRTFEGEISGESAVGIATNPNKFFTGTASAAPLILYNYGSDTSGDLSRLLEVDTVELIDIATGAILNPNSKLDGGAANWQVIAGGFETVNPSDNLDAALIKSLLHSDAAKDRISSFSYDAAGRQRFAIDPEGYVSETRYDGEGKVVATARYDKRVSLPTGASSSAILAALGSSATLSALPPQMTRLPNGTLAVNSGPGTSDIWPSASTILKPMGNSYRAELTLDSSGTSRYFYFGIDNDLAQTNPAYRRHAVSFQGNSASVSYFDAATSTKLGENFGTVKDGASYVVEIETDERGSTLYLYEKGKVRSAGLVDRRDQPNWNSAQARIYGHFMPGMAGNSTTVVERLQEVTPTQVTRYSYDAAGRRIQTTDALGNISKTSYDVFGQAIADTDALGNTSRAAYDTAGRLQYRMDAHGALTQYQYDAAGQTTRETRYATPLSTTVTGAWQPSPVTNAQDRSSNYVYDKAGRRTQTTDPLGQTSKADYDAQGNVIARTDALGNKTQYVHDAMGRQRFVIDAEGFVSENRYDALGNLASTARYDKRVNLTTPTETTVLAALAAWTQDFATNASGLTVLPVGMALVNGALAITSGNHSSTASPTVYGMRSNPLGTGYRAEITLDGISAARSLMLGIDNGQAGNAYRRHFIDIRGTQAFSHYYDRVSQANVSTQIGSVSNGKIYVVEIITDALGSTLYLYQKGTDRSSGLIDRRNTDNWDNSRLAIIARQSSTLSGSSVTLVEQLQETLPVDITEFSYDKNGRRTQTTDALGNISKLEYDALGNLRAQIDALGYRTEFSYDAIGQRIETSDAKKQLSKQGYDAYGNLTSTTDALGNITRYIYDALGQRTQVIQANGLTTTTAYDATGHALSVQQADSRLLGTSNYVYDKLGRLVKKTDQIGAHTFYLYDSASRQVGEISADGTVVEMVYNQAGQLTRRIVNDNRADAALLAALAANPTSKTLADFNRGHAANDLPQTLYFYDQANQLQYEVAADGAVTEYRYDKVGQRIALTRYAKPLNLDTLLAALGSPADSAPAKVAAQAAAYGADSANNRQTRYFFSSEGQLQAVLDAEGYLTEYRFDAKGQQTGTTRYATATDPAQRAAGTLLQLRPAPAAADQVSRRLYSATGQLEGTIDAEGALVEYRYDTLGNKYAEVRYAHVARNLLGASLGDCLPTVLNHPENQTTYFRYDALNRLVQEEQHPQNIVTSYGYDQMGKLTKVVSALSSGEERTKLMRYDSRGQLVAELSGVGSAKLPVNPTEAQIAAQIALEGSKHTYDAAGRRIATVDGAGRRTVFFYDAMDRLTHTVNADGEVRQTDYNSRSLEERTVAYATRITAANGLYGLAGGKTTPEFLALVNNLKQTNLDQSVQRSYNLRGQQLQSNDALGLLSAAVYNTFGEATETRSLKQDGSQTVIRSSYDRRGLLRTTTQGVATAEQRYDAFGRVFETVDALGKLTKTGYDRAGRIVGVISADGSQRLTAYDGLGRIYSIRDANGQTTRYSFDSAKRQMTITSPEGVTVTTTHNAHGEQYRIKDGTGHVTQYHYNRDGQLISKVLADNETAADNRDFDIPLSYSYDRAGNRVQEFANDIVTNFTYDAANRIVSRTLAPGLENSPGDAGLTTTYLLDGIGRAIWSKSPDGIWTRTEFDARGRVKATIVDSEYDPNAVPKAGALALRTEYSYTPAGQVASITEAAGTSAAKVTSYSYDELGRRLSETVDSTRLKLTTRYEYDAAGNVSARYDALNHATRFVYDAAGRIRFTIDPLGNVSERRYDAAGQLIEAVRYAKPIVVPASLTEATLIAALPVQTPQTREPSTRYAYDKDGRLTHTVDPLGFVTALVLDAQGAVVQRSEYAKPVSTSWNNQTELKQQIAQQLTADDRHSYTVFDKAGRATFAIDAEGYVTQSSYDLAGHVVESSRHPVRISLSAPPTAAQVVTALNTVTAANPTLVKRTDRYVYDAAGRQRFHIDAAGYVSESRYDKAGRERFSIRYPAIPTLTVYDERRVIQALPATLPAQAVVTEQRYDAAGRVIETIDAMGTLTRNRYDARGLLSDRTVAADTTEASTLHFDYDSAGQLIRETKAYGSKDALATEYTLDGKGQRTAIRSASGTTKQWFDANGRVFKTENALGHTKLVDYDAFGNAVKLTDARGFISYRSYDRQNQLIQEIDNEHYLTGYTYDGFGNVIGKTRYAQQVQGTQQGLVKLLAPGAAIPGGGAYLYLNALQDANWNDRFDKLDRRLESQDAGGANQVRFKESFGYNAFGEKETAVNKLGGQVRYSYDALGRLLRETLPVNALNAQGVAVAVVNEYDYDAFGNRIRSTEAKDLAEQRVTSYGFDKLGRQISKLGAEVDVVDPLSMTQSRGRSMERTIYDRRGNVIETQTGLQDGASPTLIGSPIRTLAYHDLADRKVADLNAAGFLVGRQYDSNGFVVAQTAYATPIALPAQAGGMPPVVAANAADRTLTFQNDALGRQVVETSGAVVYGELAGGSYQVYSGSLTRKTYYDAAGNVIEEVDRRGNSSFSFYDGLGRKVAAVDQERYLTRWNYNGNIVTEQRFATAMVSMPTRTTAVSALAVASGATDRTTVSEMDKLGRLVNKTTRGVRYNAQASAAALSGDATVHYDYDGLGNVVAETDADLNTSRKVYDKLGRVVETRSAQFTDQTGANVQRISQIAYTGLGAQASETQLHASDRNADRVVRMQYDEAGRLKARIDAEGHITHYGYDRAGNQARTVVKLMSSFGNEAHTDSTYIRNDVLGREIGRLTQRATVTTTRDANGNVVSTKNSSQQGDLSEIRYNAFGEITGKRIGGGGLDLAWQEWAEYDVLGRVVKSNSNGGVATIYVHDANGNATAKVESATADLASVQNKDVRADVKTITVFDKRNLSIQTVQPDFTVEDISATLSSASVSISGGVNISTGGKISVSVLKGVPAATLPVVGNATLTAIPPLSSVPAIFTVAVDSRTVDVGDSATRTLNSIMSGSINVSLPQMGAYGMGGYEVIYRDQGGADVKATAIATAGSVNLAINRQMWGNYSITVRKFLDANVYETVASYAGSHGGLQNANVASGSFSVALARPAQRSLQLTGLPPGTDSINLFSRKLNDPAALDQKLTLVRKSGANGSVADWFTADLSGLAAGDHSFRYEVLNSQGVSIAGGDGLLNTQGSVYLRQPESAVGMNATGPSSKPGIAVMEPGVTYANGLAAGQLLDVKVTGEAKLENVLVGHIKDGYYVEKVTSYRVDSFSVRIPDGLRGLADSYELEVAEPGKPLRTATASRNDSAVMLPLSLPMTEATLKLYMVSSGVRTLVADSGLVDLRFATPVVQLASKPFPQAFVIRGLNSDVGRLLFHYRESGGSGAYTTKSLARNPASATFTLDPAALGLQAGKSYEYHYTGLTANGVNPALVLARQTGLLSYAPVGATFTNSQTPPKIGGNGYAFFDDSGKLNFVDQGRSSLASIPTVSSTLRIRPKGRTDWTPMGNLPLRSDGLVSGVPGWFVCDPAAFTGDNYRKLVSYDIDGDKGEFDFELTSYDSSGNVTNAVAGRMDLRAPARRVEAYVAQADFASTAALYPNQVTLTGFIGDGASNPSRLSLGYQSINDGLTDSGRAAPVGTILLFNGFAGDTIGTFNWNANASNLVPDATKNYQYRLDFESLNGFNRVLTKGSVKVYLGPNGNVVGEPEIERTPTQLRFLSGDVNAKTARFYYRVKPSQEAGRTADDNDPLNSISPFAQRDLAIGTDGYFEMDASHLRPAAGQQVYEYAYELLDANGNVLARRSDTFALGDGAALSTTEMRWTYAVTGNHNVRIARQQSYDAFGQVISETDGLGRVRTLSYNALGLMTERRDAAVASTDERGTISTVTPTTQMLYSKAGRQLGTVDANGNAQFVRLDAAGQQIEEIHADGGKVAMKYDAFGQVRERNETLKAGNHTTRYDYDKRGLLVQVTEPSRMNFRAATGGGSTGGGYTIQVASPVQQYIYDALGRRLSARTREQGSVMAADVIDNVITTSDYDLAGRIARTRDGGVVTDYKYVYKSDIVGLGGQRIGGYDLTTTIAPLAEGQTGPKNIAVNTATSHLDAQGRLTVINAERSQVDRKDYFGHTTQHVDQSGRTTLYQYNRAGWLTQQTSTNQAGQALQNLTFDQYSNGYVKSIRDNVLKVETVYGYDHQGNRSFEGYRNIVPAGSSVEYYQSATISYDAANRVSRVLNSDQRADIRYEYDAVGNVRRILSEYKTATSQNFAIQDLWYQYDSMNRFTVTQGRLKSADGKQGDAARGTGVIEQGDNGVRLTYDYNGQRLSASYGGSYIAGTDAHLEEYKYTADGYLTEVYIDGELRSYRDIDASGRVGRQVQYAAQTGAVLESRLNRYDGWTGKLSEVNVTNKDGNTNQTWYYYDAAGNMTYSLANTNGQAEIATVYQYEYWDSAKQKTIDVTGKSYNTNVSGWLPGRSAFSYDVNGHVASVEVADKFDTSVGNRRFNYLTTAEGQILRRDERIDGQIYRWRQYYYAGGTRVGDVSNDGPSRTDYATALQKLNSDESNDSRYANWTARDSADFDQNYDPISPDYPGSTGSSYTARQGDTLFSVAQAVWGDGSMWYLLADTNGLSGNDPLQEGQVLLVPNKVSNIHHNASTSRVYRPGEAMGEVDPTLPSPPPPKVDDEGCGVFGTIIMVAIAIAVTVALGPGAGAAVVEATSATIAASAATAGAAAGAGAAVAGAAVAAASTFSWAVVGQSMLAAAAGSAASQVAGMAMGNVNSFSWKNVGVAALSAGIGQGLSGVSNAVGSAVSNAGGASWAASAASAAVTSTISMGVISALDLGKFSWKNVAAAAVSSGVNKGLGIDNISGFTGQLTQAFSSNLVSQLVSTGKVDGRELFANTLGNAIGNSIGARLRPPPIVHGQGAQLIAQAQAMQDDLTAPYQKMAADVTAAANRRGVPSLTWESTDEWMKRLASDFRSNADERNGSDVADDLYTSQHGLNAPRYEVTVQAGDNLSKIAAQMYGKNQRAGIGALFDLNGLRSDPSTGNPIIQPGQTLFGHDLAAFDDKTIARFGKQGGEVISYNTAMKEYSQAQALRAQSASAFSLGMTSARSTGDTGSFSDGLNQIYWPGGGISPGLLSASEAKSGRSDPTEATERGFVDRFQGLQKKLGWTAYATPLGGMATGAIAAFLPNLADAAIDNTPYRSQDIGAGLKAQGGNIAVDMGILGIQAATPPLLRPFNVTDGMINYLKGFKTEITPDLRYGAAAADMMAIVGPSAVEMGVVKLAPAIKGLATAVSKTNVYQYMNTHGFMFEGLEGLQRTMGPAFSQVGAVGTWRYGKAPNSTDLMASRVGVEIGPGRFGPNSEMAASMLQSGDVRAKALARALQEGDLTLKYTNLPTGYNGAYRPGTGVLQLNNNLDWSGLSGLEKASVILRHEGQHYLDDMAGIATRGMKNNELYFEARAFLGEQKFANQIGKPELGTLHRLEQQHGSRQAAWEVIKKGYGYGE</sequence>
<dbReference type="InterPro" id="IPR018392">
    <property type="entry name" value="LysM"/>
</dbReference>
<dbReference type="Pfam" id="PF01476">
    <property type="entry name" value="LysM"/>
    <property type="match status" value="2"/>
</dbReference>
<dbReference type="Gene3D" id="2.180.10.10">
    <property type="entry name" value="RHS repeat-associated core"/>
    <property type="match status" value="17"/>
</dbReference>
<protein>
    <submittedName>
        <fullName evidence="5">LysM peptidoglycan-binding domain-containing protein</fullName>
    </submittedName>
</protein>
<name>A0A516SC59_9NEIS</name>
<keyword evidence="1" id="KW-0732">Signal</keyword>
<dbReference type="SMART" id="SM00257">
    <property type="entry name" value="LysM"/>
    <property type="match status" value="2"/>
</dbReference>
<dbReference type="EMBL" id="CP041730">
    <property type="protein sequence ID" value="QDQ25733.1"/>
    <property type="molecule type" value="Genomic_DNA"/>
</dbReference>
<dbReference type="InterPro" id="IPR013517">
    <property type="entry name" value="FG-GAP"/>
</dbReference>
<dbReference type="Pfam" id="PF25023">
    <property type="entry name" value="TEN_YD-shell"/>
    <property type="match status" value="3"/>
</dbReference>
<dbReference type="Pfam" id="PF05593">
    <property type="entry name" value="RHS_repeat"/>
    <property type="match status" value="9"/>
</dbReference>
<dbReference type="PANTHER" id="PTHR32305">
    <property type="match status" value="1"/>
</dbReference>
<dbReference type="Proteomes" id="UP000317550">
    <property type="component" value="Chromosome"/>
</dbReference>
<organism evidence="5 6">
    <name type="scientific">Chitinimonas arctica</name>
    <dbReference type="NCBI Taxonomy" id="2594795"/>
    <lineage>
        <taxon>Bacteria</taxon>
        <taxon>Pseudomonadati</taxon>
        <taxon>Pseudomonadota</taxon>
        <taxon>Betaproteobacteria</taxon>
        <taxon>Neisseriales</taxon>
        <taxon>Chitinibacteraceae</taxon>
        <taxon>Chitinimonas</taxon>
    </lineage>
</organism>
<dbReference type="SUPFAM" id="SSF63829">
    <property type="entry name" value="Calcium-dependent phosphotriesterase"/>
    <property type="match status" value="1"/>
</dbReference>
<feature type="transmembrane region" description="Helical" evidence="3">
    <location>
        <begin position="6913"/>
        <end position="6940"/>
    </location>
</feature>
<evidence type="ECO:0000313" key="5">
    <source>
        <dbReference type="EMBL" id="QDQ25733.1"/>
    </source>
</evidence>
<dbReference type="NCBIfam" id="TIGR01643">
    <property type="entry name" value="YD_repeat_2x"/>
    <property type="match status" value="24"/>
</dbReference>
<gene>
    <name evidence="5" type="ORF">FNU76_04860</name>
</gene>